<dbReference type="Proteomes" id="UP001175211">
    <property type="component" value="Unassembled WGS sequence"/>
</dbReference>
<evidence type="ECO:0000313" key="2">
    <source>
        <dbReference type="Proteomes" id="UP001175211"/>
    </source>
</evidence>
<dbReference type="AlphaFoldDB" id="A0AA39K0B3"/>
<dbReference type="RefSeq" id="XP_060328034.1">
    <property type="nucleotide sequence ID" value="XM_060473781.1"/>
</dbReference>
<comment type="caution">
    <text evidence="1">The sequence shown here is derived from an EMBL/GenBank/DDBJ whole genome shotgun (WGS) entry which is preliminary data.</text>
</comment>
<accession>A0AA39K0B3</accession>
<organism evidence="1 2">
    <name type="scientific">Armillaria tabescens</name>
    <name type="common">Ringless honey mushroom</name>
    <name type="synonym">Agaricus tabescens</name>
    <dbReference type="NCBI Taxonomy" id="1929756"/>
    <lineage>
        <taxon>Eukaryota</taxon>
        <taxon>Fungi</taxon>
        <taxon>Dikarya</taxon>
        <taxon>Basidiomycota</taxon>
        <taxon>Agaricomycotina</taxon>
        <taxon>Agaricomycetes</taxon>
        <taxon>Agaricomycetidae</taxon>
        <taxon>Agaricales</taxon>
        <taxon>Marasmiineae</taxon>
        <taxon>Physalacriaceae</taxon>
        <taxon>Desarmillaria</taxon>
    </lineage>
</organism>
<dbReference type="GeneID" id="85357329"/>
<name>A0AA39K0B3_ARMTA</name>
<keyword evidence="2" id="KW-1185">Reference proteome</keyword>
<proteinExistence type="predicted"/>
<sequence length="93" mass="10768">MRSVYIYCASLLSVVVAYYPFDSRSLTHTVHSTSFFHCCRCFLLLSSFPRPRSAHILISSSVFVSCMSYTNWTWTFCFYIIQILESAITVLDK</sequence>
<protein>
    <submittedName>
        <fullName evidence="1">Uncharacterized protein</fullName>
    </submittedName>
</protein>
<dbReference type="EMBL" id="JAUEPS010000031">
    <property type="protein sequence ID" value="KAK0452200.1"/>
    <property type="molecule type" value="Genomic_DNA"/>
</dbReference>
<reference evidence="1" key="1">
    <citation type="submission" date="2023-06" db="EMBL/GenBank/DDBJ databases">
        <authorList>
            <consortium name="Lawrence Berkeley National Laboratory"/>
            <person name="Ahrendt S."/>
            <person name="Sahu N."/>
            <person name="Indic B."/>
            <person name="Wong-Bajracharya J."/>
            <person name="Merenyi Z."/>
            <person name="Ke H.-M."/>
            <person name="Monk M."/>
            <person name="Kocsube S."/>
            <person name="Drula E."/>
            <person name="Lipzen A."/>
            <person name="Balint B."/>
            <person name="Henrissat B."/>
            <person name="Andreopoulos B."/>
            <person name="Martin F.M."/>
            <person name="Harder C.B."/>
            <person name="Rigling D."/>
            <person name="Ford K.L."/>
            <person name="Foster G.D."/>
            <person name="Pangilinan J."/>
            <person name="Papanicolaou A."/>
            <person name="Barry K."/>
            <person name="LaButti K."/>
            <person name="Viragh M."/>
            <person name="Koriabine M."/>
            <person name="Yan M."/>
            <person name="Riley R."/>
            <person name="Champramary S."/>
            <person name="Plett K.L."/>
            <person name="Tsai I.J."/>
            <person name="Slot J."/>
            <person name="Sipos G."/>
            <person name="Plett J."/>
            <person name="Nagy L.G."/>
            <person name="Grigoriev I.V."/>
        </authorList>
    </citation>
    <scope>NUCLEOTIDE SEQUENCE</scope>
    <source>
        <strain evidence="1">CCBAS 213</strain>
    </source>
</reference>
<evidence type="ECO:0000313" key="1">
    <source>
        <dbReference type="EMBL" id="KAK0452200.1"/>
    </source>
</evidence>
<gene>
    <name evidence="1" type="ORF">EV420DRAFT_1559445</name>
</gene>